<evidence type="ECO:0000259" key="1">
    <source>
        <dbReference type="Pfam" id="PF03372"/>
    </source>
</evidence>
<evidence type="ECO:0000313" key="3">
    <source>
        <dbReference type="Proteomes" id="UP001472866"/>
    </source>
</evidence>
<name>A0AAX4P1N5_9CHLO</name>
<dbReference type="PANTHER" id="PTHR12121">
    <property type="entry name" value="CARBON CATABOLITE REPRESSOR PROTEIN 4"/>
    <property type="match status" value="1"/>
</dbReference>
<reference evidence="2 3" key="1">
    <citation type="submission" date="2024-03" db="EMBL/GenBank/DDBJ databases">
        <title>Complete genome sequence of the green alga Chloropicon roscoffensis RCC1871.</title>
        <authorList>
            <person name="Lemieux C."/>
            <person name="Pombert J.-F."/>
            <person name="Otis C."/>
            <person name="Turmel M."/>
        </authorList>
    </citation>
    <scope>NUCLEOTIDE SEQUENCE [LARGE SCALE GENOMIC DNA]</scope>
    <source>
        <strain evidence="2 3">RCC1871</strain>
    </source>
</reference>
<proteinExistence type="predicted"/>
<dbReference type="GO" id="GO:0000175">
    <property type="term" value="F:3'-5'-RNA exonuclease activity"/>
    <property type="evidence" value="ECO:0007669"/>
    <property type="project" value="TreeGrafter"/>
</dbReference>
<dbReference type="InterPro" id="IPR050410">
    <property type="entry name" value="CCR4/nocturin_mRNA_transcr"/>
</dbReference>
<dbReference type="InterPro" id="IPR036691">
    <property type="entry name" value="Endo/exonu/phosph_ase_sf"/>
</dbReference>
<protein>
    <submittedName>
        <fullName evidence="2">Endo/exonuclease/phosphatase domain-containing protein</fullName>
    </submittedName>
</protein>
<sequence>MLSHNRCKRLLARGGVRLTTRARLLALSTTSSVLGGAFGSHGRSATGVAMALGASKETSSSSSDNVAAEDELEGDRTFLGRLKVLTFNLLAPCYFRSDGVYESTIMNKTLRRHKCIIEVLREQRCDVCCLQEFWFNDYLRDLYQEELGHLYSISSLQRTRSEDGVAILMLKEKFHVVNQQSIYFREHSKFGHDRVALVVLAQLANMEGAEEGSQATAPSSRGKCSPPVAFVTSHLTYPHHTLDEYSRLEQSKVMLGKSKEFVEGSCPPGTPIIIAGDFNGTLEDQVSNQMRSSGYLDAFSEAEGPERSSRRITHCDHRKEQKGVDYIWVSQGAGAGAEGDGSGEAGGGALVIQDPPAGANAKRDPGAQSKINMLPFDGSRAMELGVAQAYLLPRDVPWDTKMHRPKFGMRAESGEGPVVSTTFLGDEDDFHSGKLTLNSYDSYDNIEEPSVATDLDWRSWCNLSDHRPLVVEFDVFSTDGRQGS</sequence>
<dbReference type="EMBL" id="CP151502">
    <property type="protein sequence ID" value="WZN60083.1"/>
    <property type="molecule type" value="Genomic_DNA"/>
</dbReference>
<dbReference type="PANTHER" id="PTHR12121:SF31">
    <property type="entry name" value="FAMILY PROTEIN, PUTATIVE, EXPRESSED-RELATED"/>
    <property type="match status" value="1"/>
</dbReference>
<dbReference type="AlphaFoldDB" id="A0AAX4P1N5"/>
<dbReference type="Proteomes" id="UP001472866">
    <property type="component" value="Chromosome 02"/>
</dbReference>
<dbReference type="SUPFAM" id="SSF56219">
    <property type="entry name" value="DNase I-like"/>
    <property type="match status" value="1"/>
</dbReference>
<dbReference type="InterPro" id="IPR005135">
    <property type="entry name" value="Endo/exonuclease/phosphatase"/>
</dbReference>
<dbReference type="Pfam" id="PF03372">
    <property type="entry name" value="Exo_endo_phos"/>
    <property type="match status" value="1"/>
</dbReference>
<dbReference type="Gene3D" id="3.60.10.10">
    <property type="entry name" value="Endonuclease/exonuclease/phosphatase"/>
    <property type="match status" value="1"/>
</dbReference>
<gene>
    <name evidence="2" type="ORF">HKI87_02g16110</name>
</gene>
<evidence type="ECO:0000313" key="2">
    <source>
        <dbReference type="EMBL" id="WZN60083.1"/>
    </source>
</evidence>
<accession>A0AAX4P1N5</accession>
<feature type="domain" description="Endonuclease/exonuclease/phosphatase" evidence="1">
    <location>
        <begin position="88"/>
        <end position="334"/>
    </location>
</feature>
<keyword evidence="3" id="KW-1185">Reference proteome</keyword>
<organism evidence="2 3">
    <name type="scientific">Chloropicon roscoffensis</name>
    <dbReference type="NCBI Taxonomy" id="1461544"/>
    <lineage>
        <taxon>Eukaryota</taxon>
        <taxon>Viridiplantae</taxon>
        <taxon>Chlorophyta</taxon>
        <taxon>Chloropicophyceae</taxon>
        <taxon>Chloropicales</taxon>
        <taxon>Chloropicaceae</taxon>
        <taxon>Chloropicon</taxon>
    </lineage>
</organism>